<evidence type="ECO:0000256" key="1">
    <source>
        <dbReference type="SAM" id="MobiDB-lite"/>
    </source>
</evidence>
<evidence type="ECO:0008006" key="5">
    <source>
        <dbReference type="Google" id="ProtNLM"/>
    </source>
</evidence>
<proteinExistence type="predicted"/>
<keyword evidence="2" id="KW-0812">Transmembrane</keyword>
<accession>A0A1B9BYL6</accession>
<keyword evidence="2" id="KW-0472">Membrane</keyword>
<organism evidence="3 4">
    <name type="scientific">Acidithiobacillus ferrivorans</name>
    <dbReference type="NCBI Taxonomy" id="160808"/>
    <lineage>
        <taxon>Bacteria</taxon>
        <taxon>Pseudomonadati</taxon>
        <taxon>Pseudomonadota</taxon>
        <taxon>Acidithiobacillia</taxon>
        <taxon>Acidithiobacillales</taxon>
        <taxon>Acidithiobacillaceae</taxon>
        <taxon>Acidithiobacillus</taxon>
    </lineage>
</organism>
<dbReference type="RefSeq" id="WP_065413347.1">
    <property type="nucleotide sequence ID" value="NZ_MASQ01000087.1"/>
</dbReference>
<feature type="transmembrane region" description="Helical" evidence="2">
    <location>
        <begin position="12"/>
        <end position="32"/>
    </location>
</feature>
<feature type="region of interest" description="Disordered" evidence="1">
    <location>
        <begin position="119"/>
        <end position="152"/>
    </location>
</feature>
<evidence type="ECO:0000313" key="4">
    <source>
        <dbReference type="Proteomes" id="UP000093129"/>
    </source>
</evidence>
<keyword evidence="2" id="KW-1133">Transmembrane helix</keyword>
<feature type="transmembrane region" description="Helical" evidence="2">
    <location>
        <begin position="38"/>
        <end position="59"/>
    </location>
</feature>
<dbReference type="AlphaFoldDB" id="A0A1B9BYL6"/>
<evidence type="ECO:0000256" key="2">
    <source>
        <dbReference type="SAM" id="Phobius"/>
    </source>
</evidence>
<evidence type="ECO:0000313" key="3">
    <source>
        <dbReference type="EMBL" id="OCB02797.1"/>
    </source>
</evidence>
<gene>
    <name evidence="3" type="ORF">BBC27_11280</name>
</gene>
<name>A0A1B9BYL6_9PROT</name>
<feature type="compositionally biased region" description="Basic and acidic residues" evidence="1">
    <location>
        <begin position="133"/>
        <end position="148"/>
    </location>
</feature>
<reference evidence="3 4" key="1">
    <citation type="submission" date="2016-07" db="EMBL/GenBank/DDBJ databases">
        <title>Draft genome of a psychrotolerant acidophile Acidithiobacillus ferrivorans strain YL15.</title>
        <authorList>
            <person name="Peng T."/>
            <person name="Ma L."/>
            <person name="Nan M."/>
            <person name="An N."/>
            <person name="Wang M."/>
            <person name="Qiu G."/>
            <person name="Zeng W."/>
        </authorList>
    </citation>
    <scope>NUCLEOTIDE SEQUENCE [LARGE SCALE GENOMIC DNA]</scope>
    <source>
        <strain evidence="3 4">YL15</strain>
    </source>
</reference>
<protein>
    <recommendedName>
        <fullName evidence="5">Helix-turn-helix domain-containing protein</fullName>
    </recommendedName>
</protein>
<comment type="caution">
    <text evidence="3">The sequence shown here is derived from an EMBL/GenBank/DDBJ whole genome shotgun (WGS) entry which is preliminary data.</text>
</comment>
<sequence>MKNNLLPTVRGLAYYLLIMLIVVFGLAWVAGLVNGNTLPLLIDLIIPVVLMGAGGEIIWGTPAQKEREIAAFARVEHAPARAFRAARAVWRNTRRDYHPHPLHETGAVGANLLQQRVCGRQSGRSTSRKPSANKKDSDADGRDGEPPEQHLPLVLTTQDLATVLSVSAKTLQNQPASALPPAIRLPGCRGPRYRRLDVLAWLDGFLPESRAPQKNRRRIGRPRIAHAGKGGSV</sequence>
<dbReference type="Proteomes" id="UP000093129">
    <property type="component" value="Unassembled WGS sequence"/>
</dbReference>
<dbReference type="EMBL" id="MASQ01000087">
    <property type="protein sequence ID" value="OCB02797.1"/>
    <property type="molecule type" value="Genomic_DNA"/>
</dbReference>